<dbReference type="EMBL" id="RDQH01000334">
    <property type="protein sequence ID" value="RXH92795.1"/>
    <property type="molecule type" value="Genomic_DNA"/>
</dbReference>
<sequence>MFMNVNFSVKCNEQIDVFCFPVGAMLPLHDHPGMTVFSKLLYGSVYVKAYDWIKVETSTGLYILSKFPRNINISYLKYSQQASKRKVPEVKSHPWFFKNLAVELLEEGIW</sequence>
<dbReference type="Pfam" id="PF07847">
    <property type="entry name" value="PCO_ADO"/>
    <property type="match status" value="1"/>
</dbReference>
<dbReference type="GO" id="GO:0017172">
    <property type="term" value="F:cysteine dioxygenase activity"/>
    <property type="evidence" value="ECO:0007669"/>
    <property type="project" value="UniProtKB-EC"/>
</dbReference>
<dbReference type="SUPFAM" id="SSF51182">
    <property type="entry name" value="RmlC-like cupins"/>
    <property type="match status" value="1"/>
</dbReference>
<evidence type="ECO:0000256" key="2">
    <source>
        <dbReference type="ARBA" id="ARBA00006622"/>
    </source>
</evidence>
<dbReference type="GO" id="GO:0070483">
    <property type="term" value="P:detection of hypoxia"/>
    <property type="evidence" value="ECO:0007669"/>
    <property type="project" value="UniProtKB-ARBA"/>
</dbReference>
<dbReference type="STRING" id="3750.A0A498JD75"/>
<keyword evidence="5" id="KW-0560">Oxidoreductase</keyword>
<dbReference type="InterPro" id="IPR014710">
    <property type="entry name" value="RmlC-like_jellyroll"/>
</dbReference>
<evidence type="ECO:0000256" key="3">
    <source>
        <dbReference type="ARBA" id="ARBA00013133"/>
    </source>
</evidence>
<evidence type="ECO:0000256" key="1">
    <source>
        <dbReference type="ARBA" id="ARBA00001954"/>
    </source>
</evidence>
<dbReference type="Gene3D" id="2.60.120.10">
    <property type="entry name" value="Jelly Rolls"/>
    <property type="match status" value="1"/>
</dbReference>
<name>A0A498JD75_MALDO</name>
<proteinExistence type="inferred from homology"/>
<evidence type="ECO:0000256" key="4">
    <source>
        <dbReference type="ARBA" id="ARBA00022723"/>
    </source>
</evidence>
<dbReference type="InterPro" id="IPR012864">
    <property type="entry name" value="PCO/ADO"/>
</dbReference>
<gene>
    <name evidence="8" type="ORF">DVH24_042569</name>
</gene>
<dbReference type="Proteomes" id="UP000290289">
    <property type="component" value="Chromosome 8"/>
</dbReference>
<evidence type="ECO:0000256" key="5">
    <source>
        <dbReference type="ARBA" id="ARBA00023002"/>
    </source>
</evidence>
<keyword evidence="9" id="KW-1185">Reference proteome</keyword>
<keyword evidence="4" id="KW-0479">Metal-binding</keyword>
<comment type="caution">
    <text evidence="8">The sequence shown here is derived from an EMBL/GenBank/DDBJ whole genome shotgun (WGS) entry which is preliminary data.</text>
</comment>
<accession>A0A498JD75</accession>
<keyword evidence="6" id="KW-0408">Iron</keyword>
<dbReference type="EC" id="1.13.11.20" evidence="3"/>
<comment type="cofactor">
    <cofactor evidence="1">
        <name>Fe(2+)</name>
        <dbReference type="ChEBI" id="CHEBI:29033"/>
    </cofactor>
</comment>
<organism evidence="8 9">
    <name type="scientific">Malus domestica</name>
    <name type="common">Apple</name>
    <name type="synonym">Pyrus malus</name>
    <dbReference type="NCBI Taxonomy" id="3750"/>
    <lineage>
        <taxon>Eukaryota</taxon>
        <taxon>Viridiplantae</taxon>
        <taxon>Streptophyta</taxon>
        <taxon>Embryophyta</taxon>
        <taxon>Tracheophyta</taxon>
        <taxon>Spermatophyta</taxon>
        <taxon>Magnoliopsida</taxon>
        <taxon>eudicotyledons</taxon>
        <taxon>Gunneridae</taxon>
        <taxon>Pentapetalae</taxon>
        <taxon>rosids</taxon>
        <taxon>fabids</taxon>
        <taxon>Rosales</taxon>
        <taxon>Rosaceae</taxon>
        <taxon>Amygdaloideae</taxon>
        <taxon>Maleae</taxon>
        <taxon>Malus</taxon>
    </lineage>
</organism>
<evidence type="ECO:0000256" key="7">
    <source>
        <dbReference type="ARBA" id="ARBA00024284"/>
    </source>
</evidence>
<comment type="catalytic activity">
    <reaction evidence="7">
        <text>L-cysteine + O2 = 3-sulfino-L-alanine + H(+)</text>
        <dbReference type="Rhea" id="RHEA:20441"/>
        <dbReference type="ChEBI" id="CHEBI:15378"/>
        <dbReference type="ChEBI" id="CHEBI:15379"/>
        <dbReference type="ChEBI" id="CHEBI:35235"/>
        <dbReference type="ChEBI" id="CHEBI:61085"/>
        <dbReference type="EC" id="1.13.11.20"/>
    </reaction>
    <physiologicalReaction direction="left-to-right" evidence="7">
        <dbReference type="Rhea" id="RHEA:20442"/>
    </physiologicalReaction>
</comment>
<comment type="similarity">
    <text evidence="2">Belongs to the cysteine dioxygenase family.</text>
</comment>
<dbReference type="PANTHER" id="PTHR22966:SF52">
    <property type="entry name" value="CYSTEINE DIOXYGENASE"/>
    <property type="match status" value="1"/>
</dbReference>
<evidence type="ECO:0000313" key="8">
    <source>
        <dbReference type="EMBL" id="RXH92795.1"/>
    </source>
</evidence>
<dbReference type="GO" id="GO:0046872">
    <property type="term" value="F:metal ion binding"/>
    <property type="evidence" value="ECO:0007669"/>
    <property type="project" value="UniProtKB-KW"/>
</dbReference>
<dbReference type="AlphaFoldDB" id="A0A498JD75"/>
<dbReference type="PANTHER" id="PTHR22966">
    <property type="entry name" value="2-AMINOETHANETHIOL DIOXYGENASE"/>
    <property type="match status" value="1"/>
</dbReference>
<dbReference type="InterPro" id="IPR011051">
    <property type="entry name" value="RmlC_Cupin_sf"/>
</dbReference>
<evidence type="ECO:0000256" key="6">
    <source>
        <dbReference type="ARBA" id="ARBA00023004"/>
    </source>
</evidence>
<reference evidence="8 9" key="1">
    <citation type="submission" date="2018-10" db="EMBL/GenBank/DDBJ databases">
        <title>A high-quality apple genome assembly.</title>
        <authorList>
            <person name="Hu J."/>
        </authorList>
    </citation>
    <scope>NUCLEOTIDE SEQUENCE [LARGE SCALE GENOMIC DNA]</scope>
    <source>
        <strain evidence="9">cv. HFTH1</strain>
        <tissue evidence="8">Young leaf</tissue>
    </source>
</reference>
<evidence type="ECO:0000313" key="9">
    <source>
        <dbReference type="Proteomes" id="UP000290289"/>
    </source>
</evidence>
<protein>
    <recommendedName>
        <fullName evidence="3">cysteine dioxygenase</fullName>
        <ecNumber evidence="3">1.13.11.20</ecNumber>
    </recommendedName>
</protein>